<dbReference type="InterPro" id="IPR011990">
    <property type="entry name" value="TPR-like_helical_dom_sf"/>
</dbReference>
<keyword evidence="5" id="KW-1185">Reference proteome</keyword>
<dbReference type="PANTHER" id="PTHR47939">
    <property type="entry name" value="MEMBRANE-ASSOCIATED SALT-INDUCIBLE PROTEIN-LIKE"/>
    <property type="match status" value="1"/>
</dbReference>
<feature type="repeat" description="PPR" evidence="3">
    <location>
        <begin position="270"/>
        <end position="300"/>
    </location>
</feature>
<feature type="repeat" description="PPR" evidence="3">
    <location>
        <begin position="124"/>
        <end position="158"/>
    </location>
</feature>
<accession>A0AA88S679</accession>
<dbReference type="Pfam" id="PF01535">
    <property type="entry name" value="PPR"/>
    <property type="match status" value="2"/>
</dbReference>
<comment type="caution">
    <text evidence="4">The sequence shown here is derived from an EMBL/GenBank/DDBJ whole genome shotgun (WGS) entry which is preliminary data.</text>
</comment>
<sequence>MPLWSPSQSSTNYFQLFDLFTFSGVQRVSKFASLARFNGQAHPECRPHHPPQSVEHVWFTKVVCTLCIRYSQSLNVFSSDYFRRNLSSSIASDVIRHVISNYRKPTLAFRFFECTRLNLNLIHSVATYNLLLRSFSQMSLHDSAKLVFDYMMVDGYLPDNSLLGFLVSSSANAGKFEIGMKMLLARARCSSEKARMVDSFVYNDFLSLLVKRNRVDEAVGFFRDHILRSQCCRPDTCTLNILIRGLCKVGEVDKAFELFSDIGSFGCLPDVITYNTLTNGFCRVGRVDRALELLREISSPDGFLADVVTYTSVVSGFCKLGKMEEALSLFDEMIRNGIKPNIITFNIIIDGFGKASDTVSAMRMYERMLILGCPPDVITFSSLIDGHCRMGQLDQGLNLWAEMNARKLSPNVYTFSILINALCKGNRLNEARGFLRQLKLRSDIVPQAFVYNPVIDGFCKAGNVDEANVIVTEMEEKRCKPDKLTFTILILGHCMKGRMVEAISIFEKMLAVGCAPDSITINSFISCLLKAGMPNEARKIRQTLYAEMNSGDLSSRRNPAFRTDTGIPVAI</sequence>
<protein>
    <recommendedName>
        <fullName evidence="6">Pentatricopeptide repeat-containing protein</fullName>
    </recommendedName>
</protein>
<feature type="repeat" description="PPR" evidence="3">
    <location>
        <begin position="341"/>
        <end position="375"/>
    </location>
</feature>
<evidence type="ECO:0000256" key="2">
    <source>
        <dbReference type="ARBA" id="ARBA00022737"/>
    </source>
</evidence>
<evidence type="ECO:0000313" key="5">
    <source>
        <dbReference type="Proteomes" id="UP001187471"/>
    </source>
</evidence>
<dbReference type="Pfam" id="PF13041">
    <property type="entry name" value="PPR_2"/>
    <property type="match status" value="4"/>
</dbReference>
<dbReference type="PROSITE" id="PS51375">
    <property type="entry name" value="PPR"/>
    <property type="match status" value="9"/>
</dbReference>
<feature type="repeat" description="PPR" evidence="3">
    <location>
        <begin position="376"/>
        <end position="410"/>
    </location>
</feature>
<reference evidence="4" key="1">
    <citation type="submission" date="2022-12" db="EMBL/GenBank/DDBJ databases">
        <title>Draft genome assemblies for two species of Escallonia (Escalloniales).</title>
        <authorList>
            <person name="Chanderbali A."/>
            <person name="Dervinis C."/>
            <person name="Anghel I."/>
            <person name="Soltis D."/>
            <person name="Soltis P."/>
            <person name="Zapata F."/>
        </authorList>
    </citation>
    <scope>NUCLEOTIDE SEQUENCE</scope>
    <source>
        <strain evidence="4">UCBG92.1500</strain>
        <tissue evidence="4">Leaf</tissue>
    </source>
</reference>
<evidence type="ECO:0000256" key="1">
    <source>
        <dbReference type="ARBA" id="ARBA00007626"/>
    </source>
</evidence>
<keyword evidence="2" id="KW-0677">Repeat</keyword>
<feature type="repeat" description="PPR" evidence="3">
    <location>
        <begin position="447"/>
        <end position="481"/>
    </location>
</feature>
<feature type="repeat" description="PPR" evidence="3">
    <location>
        <begin position="306"/>
        <end position="340"/>
    </location>
</feature>
<comment type="similarity">
    <text evidence="1">Belongs to the PPR family. P subfamily.</text>
</comment>
<evidence type="ECO:0000256" key="3">
    <source>
        <dbReference type="PROSITE-ProRule" id="PRU00708"/>
    </source>
</evidence>
<dbReference type="EMBL" id="JAVXUO010000382">
    <property type="protein sequence ID" value="KAK2992801.1"/>
    <property type="molecule type" value="Genomic_DNA"/>
</dbReference>
<gene>
    <name evidence="4" type="ORF">RJ640_009098</name>
</gene>
<feature type="repeat" description="PPR" evidence="3">
    <location>
        <begin position="482"/>
        <end position="516"/>
    </location>
</feature>
<dbReference type="Proteomes" id="UP001187471">
    <property type="component" value="Unassembled WGS sequence"/>
</dbReference>
<feature type="repeat" description="PPR" evidence="3">
    <location>
        <begin position="411"/>
        <end position="446"/>
    </location>
</feature>
<name>A0AA88S679_9ASTE</name>
<dbReference type="InterPro" id="IPR002885">
    <property type="entry name" value="PPR_rpt"/>
</dbReference>
<proteinExistence type="inferred from homology"/>
<dbReference type="NCBIfam" id="TIGR00756">
    <property type="entry name" value="PPR"/>
    <property type="match status" value="9"/>
</dbReference>
<evidence type="ECO:0008006" key="6">
    <source>
        <dbReference type="Google" id="ProtNLM"/>
    </source>
</evidence>
<dbReference type="Gene3D" id="1.25.40.10">
    <property type="entry name" value="Tetratricopeptide repeat domain"/>
    <property type="match status" value="4"/>
</dbReference>
<dbReference type="InterPro" id="IPR050667">
    <property type="entry name" value="PPR-containing_protein"/>
</dbReference>
<evidence type="ECO:0000313" key="4">
    <source>
        <dbReference type="EMBL" id="KAK2992801.1"/>
    </source>
</evidence>
<feature type="repeat" description="PPR" evidence="3">
    <location>
        <begin position="235"/>
        <end position="269"/>
    </location>
</feature>
<dbReference type="PANTHER" id="PTHR47939:SF13">
    <property type="entry name" value="OS03G0201400 PROTEIN"/>
    <property type="match status" value="1"/>
</dbReference>
<dbReference type="AlphaFoldDB" id="A0AA88S679"/>
<organism evidence="4 5">
    <name type="scientific">Escallonia rubra</name>
    <dbReference type="NCBI Taxonomy" id="112253"/>
    <lineage>
        <taxon>Eukaryota</taxon>
        <taxon>Viridiplantae</taxon>
        <taxon>Streptophyta</taxon>
        <taxon>Embryophyta</taxon>
        <taxon>Tracheophyta</taxon>
        <taxon>Spermatophyta</taxon>
        <taxon>Magnoliopsida</taxon>
        <taxon>eudicotyledons</taxon>
        <taxon>Gunneridae</taxon>
        <taxon>Pentapetalae</taxon>
        <taxon>asterids</taxon>
        <taxon>campanulids</taxon>
        <taxon>Escalloniales</taxon>
        <taxon>Escalloniaceae</taxon>
        <taxon>Escallonia</taxon>
    </lineage>
</organism>